<reference evidence="1" key="1">
    <citation type="journal article" date="2021" name="Sci. Rep.">
        <title>Diploid genomic architecture of Nitzschia inconspicua, an elite biomass production diatom.</title>
        <authorList>
            <person name="Oliver A."/>
            <person name="Podell S."/>
            <person name="Pinowska A."/>
            <person name="Traller J.C."/>
            <person name="Smith S.R."/>
            <person name="McClure R."/>
            <person name="Beliaev A."/>
            <person name="Bohutskyi P."/>
            <person name="Hill E.A."/>
            <person name="Rabines A."/>
            <person name="Zheng H."/>
            <person name="Allen L.Z."/>
            <person name="Kuo A."/>
            <person name="Grigoriev I.V."/>
            <person name="Allen A.E."/>
            <person name="Hazlebeck D."/>
            <person name="Allen E.E."/>
        </authorList>
    </citation>
    <scope>NUCLEOTIDE SEQUENCE</scope>
    <source>
        <strain evidence="1">Hildebrandi</strain>
    </source>
</reference>
<accession>A0A9K3KID7</accession>
<protein>
    <submittedName>
        <fullName evidence="1">Uncharacterized protein</fullName>
    </submittedName>
</protein>
<dbReference type="Proteomes" id="UP000693970">
    <property type="component" value="Unassembled WGS sequence"/>
</dbReference>
<organism evidence="1 2">
    <name type="scientific">Nitzschia inconspicua</name>
    <dbReference type="NCBI Taxonomy" id="303405"/>
    <lineage>
        <taxon>Eukaryota</taxon>
        <taxon>Sar</taxon>
        <taxon>Stramenopiles</taxon>
        <taxon>Ochrophyta</taxon>
        <taxon>Bacillariophyta</taxon>
        <taxon>Bacillariophyceae</taxon>
        <taxon>Bacillariophycidae</taxon>
        <taxon>Bacillariales</taxon>
        <taxon>Bacillariaceae</taxon>
        <taxon>Nitzschia</taxon>
    </lineage>
</organism>
<name>A0A9K3KID7_9STRA</name>
<dbReference type="AlphaFoldDB" id="A0A9K3KID7"/>
<gene>
    <name evidence="1" type="ORF">IV203_021793</name>
</gene>
<reference evidence="1" key="2">
    <citation type="submission" date="2021-04" db="EMBL/GenBank/DDBJ databases">
        <authorList>
            <person name="Podell S."/>
        </authorList>
    </citation>
    <scope>NUCLEOTIDE SEQUENCE</scope>
    <source>
        <strain evidence="1">Hildebrandi</strain>
    </source>
</reference>
<evidence type="ECO:0000313" key="2">
    <source>
        <dbReference type="Proteomes" id="UP000693970"/>
    </source>
</evidence>
<evidence type="ECO:0000313" key="1">
    <source>
        <dbReference type="EMBL" id="KAG7343785.1"/>
    </source>
</evidence>
<proteinExistence type="predicted"/>
<comment type="caution">
    <text evidence="1">The sequence shown here is derived from an EMBL/GenBank/DDBJ whole genome shotgun (WGS) entry which is preliminary data.</text>
</comment>
<dbReference type="EMBL" id="JAGRRH010000023">
    <property type="protein sequence ID" value="KAG7343785.1"/>
    <property type="molecule type" value="Genomic_DNA"/>
</dbReference>
<sequence>MSRVKALNNEACDLLECLEYRTAVGLLKEALTELKKDISRTAMGHVFVSAERIKRSDPRIQSSGKIFFFHQTNNQFQIRSMNAGQWIYNQPLWILPGESDVSNSLVFAITFNLALACHLLATEFENCGVDKDARQYYYMARNLYQLPLKMIQEDYKNDNSVMDRDLFLFAAILNNASHVHSFLEEEECALVYRHQLVKALFFFVDAGMTFATTSHDGTGTLDYFFENVKDLVCRIDIAPAA</sequence>
<keyword evidence="2" id="KW-1185">Reference proteome</keyword>